<keyword evidence="2" id="KW-1185">Reference proteome</keyword>
<protein>
    <submittedName>
        <fullName evidence="1">Uncharacterized protein</fullName>
    </submittedName>
</protein>
<evidence type="ECO:0000313" key="1">
    <source>
        <dbReference type="EMBL" id="CAL1301934.1"/>
    </source>
</evidence>
<sequence>MDKKRKIKRNGICVVCEELAQKNLTLLIDFEQLYEENSKNLFNAWPSIKEKIILFAREKGKEDSAFRSLNTRKHNSLCT</sequence>
<accession>A0AAV2C0X4</accession>
<gene>
    <name evidence="1" type="ORF">LARSCL_LOCUS22788</name>
</gene>
<dbReference type="EMBL" id="CAXIEN010000969">
    <property type="protein sequence ID" value="CAL1301934.1"/>
    <property type="molecule type" value="Genomic_DNA"/>
</dbReference>
<name>A0AAV2C0X4_9ARAC</name>
<dbReference type="Proteomes" id="UP001497382">
    <property type="component" value="Unassembled WGS sequence"/>
</dbReference>
<proteinExistence type="predicted"/>
<evidence type="ECO:0000313" key="2">
    <source>
        <dbReference type="Proteomes" id="UP001497382"/>
    </source>
</evidence>
<reference evidence="1 2" key="1">
    <citation type="submission" date="2024-04" db="EMBL/GenBank/DDBJ databases">
        <authorList>
            <person name="Rising A."/>
            <person name="Reimegard J."/>
            <person name="Sonavane S."/>
            <person name="Akerstrom W."/>
            <person name="Nylinder S."/>
            <person name="Hedman E."/>
            <person name="Kallberg Y."/>
        </authorList>
    </citation>
    <scope>NUCLEOTIDE SEQUENCE [LARGE SCALE GENOMIC DNA]</scope>
</reference>
<feature type="non-terminal residue" evidence="1">
    <location>
        <position position="79"/>
    </location>
</feature>
<dbReference type="AlphaFoldDB" id="A0AAV2C0X4"/>
<comment type="caution">
    <text evidence="1">The sequence shown here is derived from an EMBL/GenBank/DDBJ whole genome shotgun (WGS) entry which is preliminary data.</text>
</comment>
<organism evidence="1 2">
    <name type="scientific">Larinioides sclopetarius</name>
    <dbReference type="NCBI Taxonomy" id="280406"/>
    <lineage>
        <taxon>Eukaryota</taxon>
        <taxon>Metazoa</taxon>
        <taxon>Ecdysozoa</taxon>
        <taxon>Arthropoda</taxon>
        <taxon>Chelicerata</taxon>
        <taxon>Arachnida</taxon>
        <taxon>Araneae</taxon>
        <taxon>Araneomorphae</taxon>
        <taxon>Entelegynae</taxon>
        <taxon>Araneoidea</taxon>
        <taxon>Araneidae</taxon>
        <taxon>Larinioides</taxon>
    </lineage>
</organism>